<evidence type="ECO:0000313" key="1">
    <source>
        <dbReference type="EMBL" id="PON36772.1"/>
    </source>
</evidence>
<proteinExistence type="predicted"/>
<accession>A0A2P5AJP8</accession>
<dbReference type="InParanoid" id="A0A2P5AJP8"/>
<gene>
    <name evidence="1" type="ORF">TorRG33x02_348680</name>
</gene>
<evidence type="ECO:0000313" key="2">
    <source>
        <dbReference type="Proteomes" id="UP000237000"/>
    </source>
</evidence>
<protein>
    <submittedName>
        <fullName evidence="1">Uncharacterized protein</fullName>
    </submittedName>
</protein>
<organism evidence="1 2">
    <name type="scientific">Trema orientale</name>
    <name type="common">Charcoal tree</name>
    <name type="synonym">Celtis orientalis</name>
    <dbReference type="NCBI Taxonomy" id="63057"/>
    <lineage>
        <taxon>Eukaryota</taxon>
        <taxon>Viridiplantae</taxon>
        <taxon>Streptophyta</taxon>
        <taxon>Embryophyta</taxon>
        <taxon>Tracheophyta</taxon>
        <taxon>Spermatophyta</taxon>
        <taxon>Magnoliopsida</taxon>
        <taxon>eudicotyledons</taxon>
        <taxon>Gunneridae</taxon>
        <taxon>Pentapetalae</taxon>
        <taxon>rosids</taxon>
        <taxon>fabids</taxon>
        <taxon>Rosales</taxon>
        <taxon>Cannabaceae</taxon>
        <taxon>Trema</taxon>
    </lineage>
</organism>
<feature type="non-terminal residue" evidence="1">
    <location>
        <position position="200"/>
    </location>
</feature>
<keyword evidence="2" id="KW-1185">Reference proteome</keyword>
<dbReference type="EMBL" id="JXTC01000814">
    <property type="protein sequence ID" value="PON36772.1"/>
    <property type="molecule type" value="Genomic_DNA"/>
</dbReference>
<reference evidence="2" key="1">
    <citation type="submission" date="2016-06" db="EMBL/GenBank/DDBJ databases">
        <title>Parallel loss of symbiosis genes in relatives of nitrogen-fixing non-legume Parasponia.</title>
        <authorList>
            <person name="Van Velzen R."/>
            <person name="Holmer R."/>
            <person name="Bu F."/>
            <person name="Rutten L."/>
            <person name="Van Zeijl A."/>
            <person name="Liu W."/>
            <person name="Santuari L."/>
            <person name="Cao Q."/>
            <person name="Sharma T."/>
            <person name="Shen D."/>
            <person name="Roswanjaya Y."/>
            <person name="Wardhani T."/>
            <person name="Kalhor M.S."/>
            <person name="Jansen J."/>
            <person name="Van den Hoogen J."/>
            <person name="Gungor B."/>
            <person name="Hartog M."/>
            <person name="Hontelez J."/>
            <person name="Verver J."/>
            <person name="Yang W.-C."/>
            <person name="Schijlen E."/>
            <person name="Repin R."/>
            <person name="Schilthuizen M."/>
            <person name="Schranz E."/>
            <person name="Heidstra R."/>
            <person name="Miyata K."/>
            <person name="Fedorova E."/>
            <person name="Kohlen W."/>
            <person name="Bisseling T."/>
            <person name="Smit S."/>
            <person name="Geurts R."/>
        </authorList>
    </citation>
    <scope>NUCLEOTIDE SEQUENCE [LARGE SCALE GENOMIC DNA]</scope>
    <source>
        <strain evidence="2">cv. RG33-2</strain>
    </source>
</reference>
<dbReference type="AlphaFoldDB" id="A0A2P5AJP8"/>
<name>A0A2P5AJP8_TREOI</name>
<comment type="caution">
    <text evidence="1">The sequence shown here is derived from an EMBL/GenBank/DDBJ whole genome shotgun (WGS) entry which is preliminary data.</text>
</comment>
<sequence>MSNPLDRYTSAYLLSGYSFNDYRLKSALSLAFEDALDDDHGRDYNLGLRDGGNDLGLGLMDDSLHEDTAVLENLGGVSRSSGGVKGDPRVEDTATPLRATLGFGPSGSSRPVPGFGIVATAGYDIVSTDPIHSLKNKIFSFSHPALLHAGHVKSGLGSGMVAGPPSRPDCLHAGPSTIAKLGHGPSFANVESGCNPQDQI</sequence>
<dbReference type="Proteomes" id="UP000237000">
    <property type="component" value="Unassembled WGS sequence"/>
</dbReference>